<feature type="transmembrane region" description="Helical" evidence="2">
    <location>
        <begin position="88"/>
        <end position="110"/>
    </location>
</feature>
<keyword evidence="1" id="KW-0238">DNA-binding</keyword>
<evidence type="ECO:0000256" key="2">
    <source>
        <dbReference type="SAM" id="Phobius"/>
    </source>
</evidence>
<dbReference type="SUPFAM" id="SSF47413">
    <property type="entry name" value="lambda repressor-like DNA-binding domains"/>
    <property type="match status" value="1"/>
</dbReference>
<organism evidence="4">
    <name type="scientific">bioreactor metagenome</name>
    <dbReference type="NCBI Taxonomy" id="1076179"/>
    <lineage>
        <taxon>unclassified sequences</taxon>
        <taxon>metagenomes</taxon>
        <taxon>ecological metagenomes</taxon>
    </lineage>
</organism>
<sequence length="164" mass="18435">MNNLNEKLKQLRIDGKFTQQQIADHLFVSRQAVSNWENGKNIPDLSTIILLSKFYGVSLDTLLKGEKEVIKNMKKELDSINAADLTGIVLMIILSFVLPVFGLVIAVYVLKKSKDPAYPKWAKVLALLAIAFQICLIIYVGLAIFFFSFTTMETTGSQEILLKH</sequence>
<proteinExistence type="predicted"/>
<evidence type="ECO:0000259" key="3">
    <source>
        <dbReference type="PROSITE" id="PS50943"/>
    </source>
</evidence>
<feature type="transmembrane region" description="Helical" evidence="2">
    <location>
        <begin position="122"/>
        <end position="147"/>
    </location>
</feature>
<keyword evidence="2" id="KW-0812">Transmembrane</keyword>
<dbReference type="Pfam" id="PF01381">
    <property type="entry name" value="HTH_3"/>
    <property type="match status" value="1"/>
</dbReference>
<dbReference type="PROSITE" id="PS50943">
    <property type="entry name" value="HTH_CROC1"/>
    <property type="match status" value="1"/>
</dbReference>
<name>A0A644ZDH0_9ZZZZ</name>
<dbReference type="InterPro" id="IPR001387">
    <property type="entry name" value="Cro/C1-type_HTH"/>
</dbReference>
<dbReference type="InterPro" id="IPR010982">
    <property type="entry name" value="Lambda_DNA-bd_dom_sf"/>
</dbReference>
<protein>
    <recommendedName>
        <fullName evidence="3">HTH cro/C1-type domain-containing protein</fullName>
    </recommendedName>
</protein>
<evidence type="ECO:0000313" key="4">
    <source>
        <dbReference type="EMBL" id="MPM38799.1"/>
    </source>
</evidence>
<dbReference type="PANTHER" id="PTHR46558">
    <property type="entry name" value="TRACRIPTIONAL REGULATORY PROTEIN-RELATED-RELATED"/>
    <property type="match status" value="1"/>
</dbReference>
<keyword evidence="2" id="KW-0472">Membrane</keyword>
<evidence type="ECO:0000256" key="1">
    <source>
        <dbReference type="ARBA" id="ARBA00023125"/>
    </source>
</evidence>
<dbReference type="CDD" id="cd00093">
    <property type="entry name" value="HTH_XRE"/>
    <property type="match status" value="1"/>
</dbReference>
<dbReference type="SMART" id="SM00530">
    <property type="entry name" value="HTH_XRE"/>
    <property type="match status" value="1"/>
</dbReference>
<dbReference type="Gene3D" id="1.10.260.40">
    <property type="entry name" value="lambda repressor-like DNA-binding domains"/>
    <property type="match status" value="1"/>
</dbReference>
<reference evidence="4" key="1">
    <citation type="submission" date="2019-08" db="EMBL/GenBank/DDBJ databases">
        <authorList>
            <person name="Kucharzyk K."/>
            <person name="Murdoch R.W."/>
            <person name="Higgins S."/>
            <person name="Loffler F."/>
        </authorList>
    </citation>
    <scope>NUCLEOTIDE SEQUENCE</scope>
</reference>
<dbReference type="AlphaFoldDB" id="A0A644ZDH0"/>
<keyword evidence="2" id="KW-1133">Transmembrane helix</keyword>
<accession>A0A644ZDH0</accession>
<gene>
    <name evidence="4" type="ORF">SDC9_85429</name>
</gene>
<feature type="domain" description="HTH cro/C1-type" evidence="3">
    <location>
        <begin position="8"/>
        <end position="62"/>
    </location>
</feature>
<dbReference type="EMBL" id="VSSQ01008412">
    <property type="protein sequence ID" value="MPM38799.1"/>
    <property type="molecule type" value="Genomic_DNA"/>
</dbReference>
<comment type="caution">
    <text evidence="4">The sequence shown here is derived from an EMBL/GenBank/DDBJ whole genome shotgun (WGS) entry which is preliminary data.</text>
</comment>
<dbReference type="PANTHER" id="PTHR46558:SF15">
    <property type="entry name" value="HELIX-TURN-HELIX DOMAIN PROTEIN"/>
    <property type="match status" value="1"/>
</dbReference>
<dbReference type="GO" id="GO:0003677">
    <property type="term" value="F:DNA binding"/>
    <property type="evidence" value="ECO:0007669"/>
    <property type="project" value="UniProtKB-KW"/>
</dbReference>